<dbReference type="OrthoDB" id="143710at2"/>
<protein>
    <submittedName>
        <fullName evidence="1">Uncharacterized protein</fullName>
    </submittedName>
</protein>
<dbReference type="AlphaFoldDB" id="A0A6G2BKF8"/>
<comment type="caution">
    <text evidence="1">The sequence shown here is derived from an EMBL/GenBank/DDBJ whole genome shotgun (WGS) entry which is preliminary data.</text>
</comment>
<sequence length="70" mass="7851">MDLSRDDTPHDGGELVVIETGRLPAGEPARLDRLPDGRMRLVWDDRQISLAQMQEAAHRAYLHRQGTTGT</sequence>
<reference evidence="1 2" key="1">
    <citation type="submission" date="2019-11" db="EMBL/GenBank/DDBJ databases">
        <authorList>
            <person name="Yuan L."/>
        </authorList>
    </citation>
    <scope>NUCLEOTIDE SEQUENCE [LARGE SCALE GENOMIC DNA]</scope>
    <source>
        <strain evidence="1 2">TRM43335</strain>
    </source>
</reference>
<evidence type="ECO:0000313" key="2">
    <source>
        <dbReference type="Proteomes" id="UP000473014"/>
    </source>
</evidence>
<dbReference type="RefSeq" id="WP_155074330.1">
    <property type="nucleotide sequence ID" value="NZ_WIXO01000003.1"/>
</dbReference>
<dbReference type="EMBL" id="WIXO01000003">
    <property type="protein sequence ID" value="MTE22606.1"/>
    <property type="molecule type" value="Genomic_DNA"/>
</dbReference>
<evidence type="ECO:0000313" key="1">
    <source>
        <dbReference type="EMBL" id="MTE22606.1"/>
    </source>
</evidence>
<organism evidence="1 2">
    <name type="scientific">Streptomyces taklimakanensis</name>
    <dbReference type="NCBI Taxonomy" id="2569853"/>
    <lineage>
        <taxon>Bacteria</taxon>
        <taxon>Bacillati</taxon>
        <taxon>Actinomycetota</taxon>
        <taxon>Actinomycetes</taxon>
        <taxon>Kitasatosporales</taxon>
        <taxon>Streptomycetaceae</taxon>
        <taxon>Streptomyces</taxon>
    </lineage>
</organism>
<accession>A0A6G2BKF8</accession>
<gene>
    <name evidence="1" type="ORF">F0L17_26625</name>
</gene>
<keyword evidence="2" id="KW-1185">Reference proteome</keyword>
<dbReference type="Proteomes" id="UP000473014">
    <property type="component" value="Unassembled WGS sequence"/>
</dbReference>
<name>A0A6G2BKF8_9ACTN</name>
<proteinExistence type="predicted"/>